<evidence type="ECO:0000256" key="1">
    <source>
        <dbReference type="SAM" id="Phobius"/>
    </source>
</evidence>
<dbReference type="Proteomes" id="UP000015104">
    <property type="component" value="Unassembled WGS sequence"/>
</dbReference>
<organism evidence="2 3">
    <name type="scientific">Tetranychus urticae</name>
    <name type="common">Two-spotted spider mite</name>
    <dbReference type="NCBI Taxonomy" id="32264"/>
    <lineage>
        <taxon>Eukaryota</taxon>
        <taxon>Metazoa</taxon>
        <taxon>Ecdysozoa</taxon>
        <taxon>Arthropoda</taxon>
        <taxon>Chelicerata</taxon>
        <taxon>Arachnida</taxon>
        <taxon>Acari</taxon>
        <taxon>Acariformes</taxon>
        <taxon>Trombidiformes</taxon>
        <taxon>Prostigmata</taxon>
        <taxon>Eleutherengona</taxon>
        <taxon>Raphignathae</taxon>
        <taxon>Tetranychoidea</taxon>
        <taxon>Tetranychidae</taxon>
        <taxon>Tetranychus</taxon>
    </lineage>
</organism>
<dbReference type="HOGENOM" id="CLU_067200_0_0_1"/>
<feature type="transmembrane region" description="Helical" evidence="1">
    <location>
        <begin position="267"/>
        <end position="286"/>
    </location>
</feature>
<keyword evidence="1" id="KW-0472">Membrane</keyword>
<reference evidence="3" key="1">
    <citation type="submission" date="2011-08" db="EMBL/GenBank/DDBJ databases">
        <authorList>
            <person name="Rombauts S."/>
        </authorList>
    </citation>
    <scope>NUCLEOTIDE SEQUENCE</scope>
    <source>
        <strain evidence="3">London</strain>
    </source>
</reference>
<feature type="transmembrane region" description="Helical" evidence="1">
    <location>
        <begin position="151"/>
        <end position="174"/>
    </location>
</feature>
<dbReference type="AlphaFoldDB" id="T1KL57"/>
<reference evidence="2" key="2">
    <citation type="submission" date="2015-06" db="UniProtKB">
        <authorList>
            <consortium name="EnsemblMetazoa"/>
        </authorList>
    </citation>
    <scope>IDENTIFICATION</scope>
</reference>
<feature type="transmembrane region" description="Helical" evidence="1">
    <location>
        <begin position="235"/>
        <end position="255"/>
    </location>
</feature>
<evidence type="ECO:0000313" key="3">
    <source>
        <dbReference type="Proteomes" id="UP000015104"/>
    </source>
</evidence>
<proteinExistence type="predicted"/>
<feature type="transmembrane region" description="Helical" evidence="1">
    <location>
        <begin position="35"/>
        <end position="52"/>
    </location>
</feature>
<sequence length="360" mass="42058">MPRICITDLNGHSTSSRPIGVFAWMMQLEDKKLRLIHLLLISAAIYLIYTDIMEANTSSKLQKIHLIFRYGNLISKILWIVTLRSKRWQYTELVDLFENQTRCILGNERVYRHSTKVRRIFVPLCIMFVVQTIFISVFYRPIMILYGTNDYFHFGKSLTFGLLRAVFICIYPLYTQLIIECCLHIHACWLTVDKQICLLKNIDRRALTIDKIREVRSMYSIAAVITEKMDSFLRFPIAIFFGFYIMANFIFFVQFWTELSLNKLIRFVWRCTVLALVISNMIYIHYLSHKSFDGVYALSYGKHPLQVNNEIHLFLDRIGQSNVGFSFLKISLITPTFVTSLASATLTFVLSLPSLIEESI</sequence>
<evidence type="ECO:0008006" key="4">
    <source>
        <dbReference type="Google" id="ProtNLM"/>
    </source>
</evidence>
<feature type="transmembrane region" description="Helical" evidence="1">
    <location>
        <begin position="64"/>
        <end position="83"/>
    </location>
</feature>
<feature type="transmembrane region" description="Helical" evidence="1">
    <location>
        <begin position="120"/>
        <end position="139"/>
    </location>
</feature>
<evidence type="ECO:0000313" key="2">
    <source>
        <dbReference type="EnsemblMetazoa" id="tetur14g01250.1"/>
    </source>
</evidence>
<keyword evidence="1" id="KW-1133">Transmembrane helix</keyword>
<protein>
    <recommendedName>
        <fullName evidence="4">Gustatory receptor</fullName>
    </recommendedName>
</protein>
<dbReference type="EMBL" id="CAEY01000210">
    <property type="status" value="NOT_ANNOTATED_CDS"/>
    <property type="molecule type" value="Genomic_DNA"/>
</dbReference>
<accession>T1KL57</accession>
<keyword evidence="3" id="KW-1185">Reference proteome</keyword>
<keyword evidence="1" id="KW-0812">Transmembrane</keyword>
<name>T1KL57_TETUR</name>
<dbReference type="EnsemblMetazoa" id="tetur14g01250.1">
    <property type="protein sequence ID" value="tetur14g01250.1"/>
    <property type="gene ID" value="tetur14g01250"/>
</dbReference>